<gene>
    <name evidence="2" type="ORF">chiPu_0009644</name>
</gene>
<dbReference type="SUPFAM" id="SSF82185">
    <property type="entry name" value="Histone H3 K4-specific methyltransferase SET7/9 N-terminal domain"/>
    <property type="match status" value="1"/>
</dbReference>
<dbReference type="EMBL" id="BEZZ01000348">
    <property type="protein sequence ID" value="GCC31187.1"/>
    <property type="molecule type" value="Genomic_DNA"/>
</dbReference>
<dbReference type="OMA" id="MEGDGQF"/>
<dbReference type="Pfam" id="PF02493">
    <property type="entry name" value="MORN"/>
    <property type="match status" value="3"/>
</dbReference>
<reference evidence="2 3" key="1">
    <citation type="journal article" date="2018" name="Nat. Ecol. Evol.">
        <title>Shark genomes provide insights into elasmobranch evolution and the origin of vertebrates.</title>
        <authorList>
            <person name="Hara Y"/>
            <person name="Yamaguchi K"/>
            <person name="Onimaru K"/>
            <person name="Kadota M"/>
            <person name="Koyanagi M"/>
            <person name="Keeley SD"/>
            <person name="Tatsumi K"/>
            <person name="Tanaka K"/>
            <person name="Motone F"/>
            <person name="Kageyama Y"/>
            <person name="Nozu R"/>
            <person name="Adachi N"/>
            <person name="Nishimura O"/>
            <person name="Nakagawa R"/>
            <person name="Tanegashima C"/>
            <person name="Kiyatake I"/>
            <person name="Matsumoto R"/>
            <person name="Murakumo K"/>
            <person name="Nishida K"/>
            <person name="Terakita A"/>
            <person name="Kuratani S"/>
            <person name="Sato K"/>
            <person name="Hyodo S Kuraku.S."/>
        </authorList>
    </citation>
    <scope>NUCLEOTIDE SEQUENCE [LARGE SCALE GENOMIC DNA]</scope>
</reference>
<evidence type="ECO:0000256" key="1">
    <source>
        <dbReference type="ARBA" id="ARBA00022737"/>
    </source>
</evidence>
<dbReference type="AlphaFoldDB" id="A0A401SLA9"/>
<dbReference type="PANTHER" id="PTHR46917:SF1">
    <property type="entry name" value="MORN REPEAT-CONTAINING PROTEIN 2"/>
    <property type="match status" value="1"/>
</dbReference>
<keyword evidence="1" id="KW-0677">Repeat</keyword>
<proteinExistence type="predicted"/>
<dbReference type="Proteomes" id="UP000287033">
    <property type="component" value="Unassembled WGS sequence"/>
</dbReference>
<evidence type="ECO:0008006" key="4">
    <source>
        <dbReference type="Google" id="ProtNLM"/>
    </source>
</evidence>
<evidence type="ECO:0000313" key="3">
    <source>
        <dbReference type="Proteomes" id="UP000287033"/>
    </source>
</evidence>
<dbReference type="InterPro" id="IPR052849">
    <property type="entry name" value="MORN_repeat_protein"/>
</dbReference>
<organism evidence="2 3">
    <name type="scientific">Chiloscyllium punctatum</name>
    <name type="common">Brownbanded bambooshark</name>
    <name type="synonym">Hemiscyllium punctatum</name>
    <dbReference type="NCBI Taxonomy" id="137246"/>
    <lineage>
        <taxon>Eukaryota</taxon>
        <taxon>Metazoa</taxon>
        <taxon>Chordata</taxon>
        <taxon>Craniata</taxon>
        <taxon>Vertebrata</taxon>
        <taxon>Chondrichthyes</taxon>
        <taxon>Elasmobranchii</taxon>
        <taxon>Galeomorphii</taxon>
        <taxon>Galeoidea</taxon>
        <taxon>Orectolobiformes</taxon>
        <taxon>Hemiscylliidae</taxon>
        <taxon>Chiloscyllium</taxon>
    </lineage>
</organism>
<name>A0A401SLA9_CHIPU</name>
<protein>
    <recommendedName>
        <fullName evidence="4">MORN repeat-containing protein 2</fullName>
    </recommendedName>
</protein>
<dbReference type="SMART" id="SM00698">
    <property type="entry name" value="MORN"/>
    <property type="match status" value="3"/>
</dbReference>
<dbReference type="STRING" id="137246.A0A401SLA9"/>
<comment type="caution">
    <text evidence="2">The sequence shown here is derived from an EMBL/GenBank/DDBJ whole genome shotgun (WGS) entry which is preliminary data.</text>
</comment>
<dbReference type="PANTHER" id="PTHR46917">
    <property type="entry name" value="MORN REPEAT-CONTAINING PROTEIN 2"/>
    <property type="match status" value="1"/>
</dbReference>
<dbReference type="Gene3D" id="2.20.110.10">
    <property type="entry name" value="Histone H3 K4-specific methyltransferase SET7/9 N-terminal domain"/>
    <property type="match status" value="2"/>
</dbReference>
<dbReference type="OrthoDB" id="437960at2759"/>
<evidence type="ECO:0000313" key="2">
    <source>
        <dbReference type="EMBL" id="GCC31187.1"/>
    </source>
</evidence>
<keyword evidence="3" id="KW-1185">Reference proteome</keyword>
<accession>A0A401SLA9</accession>
<dbReference type="InterPro" id="IPR003409">
    <property type="entry name" value="MORN"/>
</dbReference>
<sequence>MKMPVKPRKKAQSKEKAAIIEVFNVHVIFPNQDRYDGECTRTEDGALERNGYGTHTTHNGLIYTGQWKNDKINGAGKLEHPSGAIYEGEFKDNKFHGTGTYTWPNQFKYIGSFNENKLEGEGKFIDSEGYEWVGTFHNRAAPALKLKMDM</sequence>